<keyword evidence="2" id="KW-1185">Reference proteome</keyword>
<evidence type="ECO:0000313" key="2">
    <source>
        <dbReference type="Proteomes" id="UP001187192"/>
    </source>
</evidence>
<dbReference type="Proteomes" id="UP001187192">
    <property type="component" value="Unassembled WGS sequence"/>
</dbReference>
<reference evidence="1" key="1">
    <citation type="submission" date="2023-07" db="EMBL/GenBank/DDBJ databases">
        <title>draft genome sequence of fig (Ficus carica).</title>
        <authorList>
            <person name="Takahashi T."/>
            <person name="Nishimura K."/>
        </authorList>
    </citation>
    <scope>NUCLEOTIDE SEQUENCE</scope>
</reference>
<evidence type="ECO:0000313" key="1">
    <source>
        <dbReference type="EMBL" id="GMN70364.1"/>
    </source>
</evidence>
<proteinExistence type="predicted"/>
<organism evidence="1 2">
    <name type="scientific">Ficus carica</name>
    <name type="common">Common fig</name>
    <dbReference type="NCBI Taxonomy" id="3494"/>
    <lineage>
        <taxon>Eukaryota</taxon>
        <taxon>Viridiplantae</taxon>
        <taxon>Streptophyta</taxon>
        <taxon>Embryophyta</taxon>
        <taxon>Tracheophyta</taxon>
        <taxon>Spermatophyta</taxon>
        <taxon>Magnoliopsida</taxon>
        <taxon>eudicotyledons</taxon>
        <taxon>Gunneridae</taxon>
        <taxon>Pentapetalae</taxon>
        <taxon>rosids</taxon>
        <taxon>fabids</taxon>
        <taxon>Rosales</taxon>
        <taxon>Moraceae</taxon>
        <taxon>Ficeae</taxon>
        <taxon>Ficus</taxon>
    </lineage>
</organism>
<dbReference type="EMBL" id="BTGU01001124">
    <property type="protein sequence ID" value="GMN70364.1"/>
    <property type="molecule type" value="Genomic_DNA"/>
</dbReference>
<name>A0AA88EJJ7_FICCA</name>
<comment type="caution">
    <text evidence="1">The sequence shown here is derived from an EMBL/GenBank/DDBJ whole genome shotgun (WGS) entry which is preliminary data.</text>
</comment>
<dbReference type="AlphaFoldDB" id="A0AA88EJJ7"/>
<accession>A0AA88EJJ7</accession>
<gene>
    <name evidence="1" type="ORF">TIFTF001_039407</name>
</gene>
<protein>
    <submittedName>
        <fullName evidence="1">Uncharacterized protein</fullName>
    </submittedName>
</protein>
<sequence length="194" mass="21583">MNHLSPLFIGAQTLERESQGADSASRFNSKFEFPDACSPSRQPRRATYIPKPRFAFPPAALFIFQIFRCRFAFPPTARCHVEYPTHGEPCDTWQVLQEPLRERPSTCVVDHSPIPATRTHQARLRTGARIPGLNQPRDAGGLMLMTISSPTTGHPSRFGSSPCREHPGTLFTKTIAYGIRCLGGYYSEYSVAVG</sequence>